<evidence type="ECO:0000256" key="1">
    <source>
        <dbReference type="SAM" id="Coils"/>
    </source>
</evidence>
<reference evidence="4" key="1">
    <citation type="journal article" date="2019" name="Plant Biotechnol. J.">
        <title>Genome sequencing of the Australian wild diploid species Gossypium australe highlights disease resistance and delayed gland morphogenesis.</title>
        <authorList>
            <person name="Cai Y."/>
            <person name="Cai X."/>
            <person name="Wang Q."/>
            <person name="Wang P."/>
            <person name="Zhang Y."/>
            <person name="Cai C."/>
            <person name="Xu Y."/>
            <person name="Wang K."/>
            <person name="Zhou Z."/>
            <person name="Wang C."/>
            <person name="Geng S."/>
            <person name="Li B."/>
            <person name="Dong Q."/>
            <person name="Hou Y."/>
            <person name="Wang H."/>
            <person name="Ai P."/>
            <person name="Liu Z."/>
            <person name="Yi F."/>
            <person name="Sun M."/>
            <person name="An G."/>
            <person name="Cheng J."/>
            <person name="Zhang Y."/>
            <person name="Shi Q."/>
            <person name="Xie Y."/>
            <person name="Shi X."/>
            <person name="Chang Y."/>
            <person name="Huang F."/>
            <person name="Chen Y."/>
            <person name="Hong S."/>
            <person name="Mi L."/>
            <person name="Sun Q."/>
            <person name="Zhang L."/>
            <person name="Zhou B."/>
            <person name="Peng R."/>
            <person name="Zhang X."/>
            <person name="Liu F."/>
        </authorList>
    </citation>
    <scope>NUCLEOTIDE SEQUENCE [LARGE SCALE GENOMIC DNA]</scope>
    <source>
        <strain evidence="4">cv. PA1801</strain>
    </source>
</reference>
<dbReference type="GO" id="GO:0051607">
    <property type="term" value="P:defense response to virus"/>
    <property type="evidence" value="ECO:0007669"/>
    <property type="project" value="InterPro"/>
</dbReference>
<feature type="region of interest" description="Disordered" evidence="2">
    <location>
        <begin position="208"/>
        <end position="235"/>
    </location>
</feature>
<comment type="caution">
    <text evidence="3">The sequence shown here is derived from an EMBL/GenBank/DDBJ whole genome shotgun (WGS) entry which is preliminary data.</text>
</comment>
<gene>
    <name evidence="3" type="ORF">EPI10_000580</name>
</gene>
<dbReference type="GO" id="GO:0031047">
    <property type="term" value="P:regulatory ncRNA-mediated gene silencing"/>
    <property type="evidence" value="ECO:0007669"/>
    <property type="project" value="InterPro"/>
</dbReference>
<dbReference type="PANTHER" id="PTHR46602:SF6">
    <property type="entry name" value="XS DOMAIN-CONTAINING PROTEIN-RELATED"/>
    <property type="match status" value="1"/>
</dbReference>
<evidence type="ECO:0000313" key="4">
    <source>
        <dbReference type="Proteomes" id="UP000325315"/>
    </source>
</evidence>
<dbReference type="Proteomes" id="UP000325315">
    <property type="component" value="Unassembled WGS sequence"/>
</dbReference>
<proteinExistence type="predicted"/>
<dbReference type="PANTHER" id="PTHR46602">
    <property type="entry name" value="PROTEIN SUPPRESSOR OF GENE SILENCING 3"/>
    <property type="match status" value="1"/>
</dbReference>
<accession>A0A5B6V8Z0</accession>
<evidence type="ECO:0000256" key="2">
    <source>
        <dbReference type="SAM" id="MobiDB-lite"/>
    </source>
</evidence>
<sequence>MFDTLCDQAGKSKLKFETRSYQEMVESQIKKINDDSQQLNLLKKKVAEEQQHSQVLAESLGRLSEKLRQTTAEYGIMRQQTRLQHEQNKEELGAKEQYFKEKINVIYQAIKSKEDNFEKLQRAARERVERLNATPINNEDQHSATELEENSRSITIQEKKMEEFEAEREKLMKGHQDRRLAITQRYWEELIELEEGFEKKLTLLMRKYNPDRLEEETTDSLEGRDKRGARDIETE</sequence>
<dbReference type="InterPro" id="IPR044287">
    <property type="entry name" value="SGS3"/>
</dbReference>
<organism evidence="3 4">
    <name type="scientific">Gossypium australe</name>
    <dbReference type="NCBI Taxonomy" id="47621"/>
    <lineage>
        <taxon>Eukaryota</taxon>
        <taxon>Viridiplantae</taxon>
        <taxon>Streptophyta</taxon>
        <taxon>Embryophyta</taxon>
        <taxon>Tracheophyta</taxon>
        <taxon>Spermatophyta</taxon>
        <taxon>Magnoliopsida</taxon>
        <taxon>eudicotyledons</taxon>
        <taxon>Gunneridae</taxon>
        <taxon>Pentapetalae</taxon>
        <taxon>rosids</taxon>
        <taxon>malvids</taxon>
        <taxon>Malvales</taxon>
        <taxon>Malvaceae</taxon>
        <taxon>Malvoideae</taxon>
        <taxon>Gossypium</taxon>
    </lineage>
</organism>
<keyword evidence="4" id="KW-1185">Reference proteome</keyword>
<keyword evidence="1" id="KW-0175">Coiled coil</keyword>
<feature type="compositionally biased region" description="Basic and acidic residues" evidence="2">
    <location>
        <begin position="221"/>
        <end position="235"/>
    </location>
</feature>
<feature type="coiled-coil region" evidence="1">
    <location>
        <begin position="147"/>
        <end position="174"/>
    </location>
</feature>
<dbReference type="OrthoDB" id="1936239at2759"/>
<dbReference type="EMBL" id="SMMG02000007">
    <property type="protein sequence ID" value="KAA3465416.1"/>
    <property type="molecule type" value="Genomic_DNA"/>
</dbReference>
<name>A0A5B6V8Z0_9ROSI</name>
<protein>
    <submittedName>
        <fullName evidence="3">Protein SUPPRESSOR OF GENE SILENCING 3-like</fullName>
    </submittedName>
</protein>
<evidence type="ECO:0000313" key="3">
    <source>
        <dbReference type="EMBL" id="KAA3465416.1"/>
    </source>
</evidence>
<dbReference type="AlphaFoldDB" id="A0A5B6V8Z0"/>